<gene>
    <name evidence="3" type="primary">flgJ</name>
    <name evidence="3" type="ORF">NCTC13093_01339</name>
</gene>
<evidence type="ECO:0000313" key="4">
    <source>
        <dbReference type="Proteomes" id="UP000250086"/>
    </source>
</evidence>
<dbReference type="PANTHER" id="PTHR33308">
    <property type="entry name" value="PEPTIDOGLYCAN HYDROLASE FLGJ"/>
    <property type="match status" value="1"/>
</dbReference>
<dbReference type="GO" id="GO:0071973">
    <property type="term" value="P:bacterial-type flagellum-dependent cell motility"/>
    <property type="evidence" value="ECO:0007669"/>
    <property type="project" value="TreeGrafter"/>
</dbReference>
<dbReference type="Gene3D" id="2.10.70.40">
    <property type="entry name" value="peptidoglycan hydrolase"/>
    <property type="match status" value="1"/>
</dbReference>
<dbReference type="GO" id="GO:0016798">
    <property type="term" value="F:hydrolase activity, acting on glycosyl bonds"/>
    <property type="evidence" value="ECO:0007669"/>
    <property type="project" value="UniProtKB-KW"/>
</dbReference>
<protein>
    <submittedName>
        <fullName evidence="3">Peptidoglycan hydrolase flgJ</fullName>
        <ecNumber evidence="3">3.2.1.-</ecNumber>
    </submittedName>
</protein>
<reference evidence="3 4" key="1">
    <citation type="submission" date="2018-06" db="EMBL/GenBank/DDBJ databases">
        <authorList>
            <consortium name="Pathogen Informatics"/>
            <person name="Doyle S."/>
        </authorList>
    </citation>
    <scope>NUCLEOTIDE SEQUENCE [LARGE SCALE GENOMIC DNA]</scope>
    <source>
        <strain evidence="3 4">NCTC13093</strain>
    </source>
</reference>
<dbReference type="RefSeq" id="WP_172458130.1">
    <property type="nucleotide sequence ID" value="NZ_UAPU01000007.1"/>
</dbReference>
<feature type="domain" description="Mannosyl-glycoprotein endo-beta-N-acetylglucosamidase-like" evidence="2">
    <location>
        <begin position="181"/>
        <end position="331"/>
    </location>
</feature>
<evidence type="ECO:0000259" key="2">
    <source>
        <dbReference type="SMART" id="SM00047"/>
    </source>
</evidence>
<dbReference type="Pfam" id="PF01832">
    <property type="entry name" value="Glucosaminidase"/>
    <property type="match status" value="1"/>
</dbReference>
<dbReference type="GO" id="GO:0004040">
    <property type="term" value="F:amidase activity"/>
    <property type="evidence" value="ECO:0007669"/>
    <property type="project" value="InterPro"/>
</dbReference>
<dbReference type="AlphaFoldDB" id="A0A2X0VDZ4"/>
<dbReference type="InterPro" id="IPR002901">
    <property type="entry name" value="MGlyc_endo_b_GlcNAc-like_dom"/>
</dbReference>
<dbReference type="Proteomes" id="UP000250086">
    <property type="component" value="Unassembled WGS sequence"/>
</dbReference>
<dbReference type="EMBL" id="UAPV01000001">
    <property type="protein sequence ID" value="SPT69948.1"/>
    <property type="molecule type" value="Genomic_DNA"/>
</dbReference>
<dbReference type="InterPro" id="IPR051056">
    <property type="entry name" value="Glycosyl_Hydrolase_73"/>
</dbReference>
<accession>A0A2X0VDZ4</accession>
<keyword evidence="4" id="KW-1185">Reference proteome</keyword>
<sequence length="333" mass="36923">MESQKGFNIKDSADIGLIGDHRGLNKLKKLASGSTEDKAKALVTAAQQFESLLMQYWMDGMRKGNDVINPDSPLHSKHSSFFEDMLSQQQIGSMVSGSGGLNKNSITYLITKQFAKSLGDEGKEILKSLAATGSSYNSKEVVLKGSRVDYNSPSAIRALQNKNATVASLRKVYDDLPHPDTMRSFDGPEDFVKKMMPYALKAVSKVPMNPLVLVAQAALETGWGNHVPDNNNYYGIKAGKSWTGPVQKLSSGEFENGRYVDRVSAFRAYPSVLESMEDYIALIRGNSRYEKASEISYDPDRYFEEIQKAGYATDPNYADKLKGIVRRIAFMTY</sequence>
<keyword evidence="1 3" id="KW-0378">Hydrolase</keyword>
<proteinExistence type="predicted"/>
<dbReference type="SMART" id="SM00047">
    <property type="entry name" value="LYZ2"/>
    <property type="match status" value="1"/>
</dbReference>
<evidence type="ECO:0000256" key="1">
    <source>
        <dbReference type="ARBA" id="ARBA00022801"/>
    </source>
</evidence>
<dbReference type="PANTHER" id="PTHR33308:SF9">
    <property type="entry name" value="PEPTIDOGLYCAN HYDROLASE FLGJ"/>
    <property type="match status" value="1"/>
</dbReference>
<organism evidence="3 4">
    <name type="scientific">Anaerobiospirillum thomasii</name>
    <dbReference type="NCBI Taxonomy" id="179995"/>
    <lineage>
        <taxon>Bacteria</taxon>
        <taxon>Pseudomonadati</taxon>
        <taxon>Pseudomonadota</taxon>
        <taxon>Gammaproteobacteria</taxon>
        <taxon>Aeromonadales</taxon>
        <taxon>Succinivibrionaceae</taxon>
        <taxon>Anaerobiospirillum</taxon>
    </lineage>
</organism>
<name>A0A2X0VDZ4_9GAMM</name>
<dbReference type="Gene3D" id="1.10.530.10">
    <property type="match status" value="1"/>
</dbReference>
<dbReference type="EC" id="3.2.1.-" evidence="3"/>
<keyword evidence="3" id="KW-0326">Glycosidase</keyword>
<evidence type="ECO:0000313" key="3">
    <source>
        <dbReference type="EMBL" id="SPT69948.1"/>
    </source>
</evidence>